<keyword evidence="1 3" id="KW-0560">Oxidoreductase</keyword>
<dbReference type="RefSeq" id="WP_239210817.1">
    <property type="nucleotide sequence ID" value="NZ_CP091865.1"/>
</dbReference>
<dbReference type="PANTHER" id="PTHR13847:SF289">
    <property type="entry name" value="GLYCINE OXIDASE"/>
    <property type="match status" value="1"/>
</dbReference>
<accession>A0AAP4BRY6</accession>
<dbReference type="PANTHER" id="PTHR13847">
    <property type="entry name" value="SARCOSINE DEHYDROGENASE-RELATED"/>
    <property type="match status" value="1"/>
</dbReference>
<dbReference type="Gene3D" id="3.30.9.10">
    <property type="entry name" value="D-Amino Acid Oxidase, subunit A, domain 2"/>
    <property type="match status" value="1"/>
</dbReference>
<dbReference type="Proteomes" id="UP001226160">
    <property type="component" value="Unassembled WGS sequence"/>
</dbReference>
<dbReference type="InterPro" id="IPR036188">
    <property type="entry name" value="FAD/NAD-bd_sf"/>
</dbReference>
<dbReference type="SUPFAM" id="SSF54373">
    <property type="entry name" value="FAD-linked reductases, C-terminal domain"/>
    <property type="match status" value="1"/>
</dbReference>
<dbReference type="AlphaFoldDB" id="A0AAP4BRY6"/>
<evidence type="ECO:0000256" key="1">
    <source>
        <dbReference type="ARBA" id="ARBA00023002"/>
    </source>
</evidence>
<reference evidence="3" key="1">
    <citation type="submission" date="2023-05" db="EMBL/GenBank/DDBJ databases">
        <title>Metabolic capabilities are highly conserved among human nasal-associated Corynebacterium species in pangenomic analyses.</title>
        <authorList>
            <person name="Tran T.H."/>
            <person name="Roberts A.Q."/>
            <person name="Escapa I.F."/>
            <person name="Gao W."/>
            <person name="Conlan S."/>
            <person name="Kong H."/>
            <person name="Segre J.A."/>
            <person name="Kelly M.S."/>
            <person name="Lemon K.P."/>
        </authorList>
    </citation>
    <scope>NUCLEOTIDE SEQUENCE</scope>
    <source>
        <strain evidence="3">KPL2654</strain>
    </source>
</reference>
<dbReference type="GO" id="GO:0016491">
    <property type="term" value="F:oxidoreductase activity"/>
    <property type="evidence" value="ECO:0007669"/>
    <property type="project" value="UniProtKB-KW"/>
</dbReference>
<dbReference type="EMBL" id="JASNVP010000002">
    <property type="protein sequence ID" value="MDK4325319.1"/>
    <property type="molecule type" value="Genomic_DNA"/>
</dbReference>
<name>A0AAP4BRY6_9CORY</name>
<protein>
    <submittedName>
        <fullName evidence="3">FAD-dependent oxidoreductase</fullName>
        <ecNumber evidence="3">1.-.-.-</ecNumber>
    </submittedName>
</protein>
<dbReference type="Pfam" id="PF01266">
    <property type="entry name" value="DAO"/>
    <property type="match status" value="1"/>
</dbReference>
<proteinExistence type="predicted"/>
<evidence type="ECO:0000313" key="3">
    <source>
        <dbReference type="EMBL" id="MDK4325319.1"/>
    </source>
</evidence>
<dbReference type="GO" id="GO:0005737">
    <property type="term" value="C:cytoplasm"/>
    <property type="evidence" value="ECO:0007669"/>
    <property type="project" value="TreeGrafter"/>
</dbReference>
<gene>
    <name evidence="3" type="ORF">QPX54_02135</name>
</gene>
<dbReference type="InterPro" id="IPR006076">
    <property type="entry name" value="FAD-dep_OxRdtase"/>
</dbReference>
<dbReference type="SUPFAM" id="SSF51971">
    <property type="entry name" value="Nucleotide-binding domain"/>
    <property type="match status" value="1"/>
</dbReference>
<comment type="caution">
    <text evidence="3">The sequence shown here is derived from an EMBL/GenBank/DDBJ whole genome shotgun (WGS) entry which is preliminary data.</text>
</comment>
<feature type="domain" description="FAD dependent oxidoreductase" evidence="2">
    <location>
        <begin position="4"/>
        <end position="392"/>
    </location>
</feature>
<organism evidence="3 4">
    <name type="scientific">Corynebacterium propinquum</name>
    <dbReference type="NCBI Taxonomy" id="43769"/>
    <lineage>
        <taxon>Bacteria</taxon>
        <taxon>Bacillati</taxon>
        <taxon>Actinomycetota</taxon>
        <taxon>Actinomycetes</taxon>
        <taxon>Mycobacteriales</taxon>
        <taxon>Corynebacteriaceae</taxon>
        <taxon>Corynebacterium</taxon>
    </lineage>
</organism>
<evidence type="ECO:0000259" key="2">
    <source>
        <dbReference type="Pfam" id="PF01266"/>
    </source>
</evidence>
<evidence type="ECO:0000313" key="4">
    <source>
        <dbReference type="Proteomes" id="UP001226160"/>
    </source>
</evidence>
<sequence>MTHAIVVGAGMTGLSTAWYLQEHGFDVEVIDKVGVAGGASWGNAGWLAPGKTIPLANSGLWSYGPTALLDKDAALSVPTRIDPKLWSFVAQFMARATQRAWDKTMAALTPIDKAALAAYDELVDGGVDAVTHKEPIIAGFENDKEVAGVIDEIAGVVRHGQDVPFEQLTRAEATRYASIFSERVESFYKIGGQRFIEPQYFCQAIAEAVTARGGVITTGVEVTDVQSTRQPIVQLSTGEWKTADAVVIATGAWLSGLAKSLGVRTMVQAGRGYSFTVKPEAETKYPIYLPEKRVACTPAPTRGRFQIAGTMEFRGPDEPFQPRRIESIIDVTAPMFTGIDWDDIEDAWVGSRPVTPDGLPLIGRTQVPNVYTCGGHGMWGVVLGPISGKLLATQIATGETDPILTPFDPLR</sequence>
<dbReference type="Gene3D" id="3.50.50.60">
    <property type="entry name" value="FAD/NAD(P)-binding domain"/>
    <property type="match status" value="2"/>
</dbReference>
<dbReference type="EC" id="1.-.-.-" evidence="3"/>